<dbReference type="CDD" id="cd16021">
    <property type="entry name" value="ALP_like"/>
    <property type="match status" value="1"/>
</dbReference>
<evidence type="ECO:0000313" key="2">
    <source>
        <dbReference type="WBParaSite" id="PSU_v2.g4167.t1"/>
    </source>
</evidence>
<dbReference type="FunFam" id="3.40.720.10:FF:000017">
    <property type="entry name" value="Predicted protein"/>
    <property type="match status" value="1"/>
</dbReference>
<dbReference type="InterPro" id="IPR017850">
    <property type="entry name" value="Alkaline_phosphatase_core_sf"/>
</dbReference>
<dbReference type="InterPro" id="IPR004245">
    <property type="entry name" value="DUF229"/>
</dbReference>
<name>A0A914YU38_9BILA</name>
<dbReference type="PANTHER" id="PTHR10974:SF1">
    <property type="entry name" value="FI08016P-RELATED"/>
    <property type="match status" value="1"/>
</dbReference>
<dbReference type="Pfam" id="PF02995">
    <property type="entry name" value="DUF229"/>
    <property type="match status" value="1"/>
</dbReference>
<dbReference type="PANTHER" id="PTHR10974">
    <property type="entry name" value="FI08016P-RELATED"/>
    <property type="match status" value="1"/>
</dbReference>
<dbReference type="AlphaFoldDB" id="A0A914YU38"/>
<accession>A0A914YU38</accession>
<dbReference type="WBParaSite" id="PSU_v2.g4167.t1">
    <property type="protein sequence ID" value="PSU_v2.g4167.t1"/>
    <property type="gene ID" value="PSU_v2.g4167"/>
</dbReference>
<dbReference type="SUPFAM" id="SSF53649">
    <property type="entry name" value="Alkaline phosphatase-like"/>
    <property type="match status" value="1"/>
</dbReference>
<keyword evidence="1" id="KW-1185">Reference proteome</keyword>
<reference evidence="2" key="1">
    <citation type="submission" date="2022-11" db="UniProtKB">
        <authorList>
            <consortium name="WormBaseParasite"/>
        </authorList>
    </citation>
    <scope>IDENTIFICATION</scope>
</reference>
<proteinExistence type="predicted"/>
<evidence type="ECO:0000313" key="1">
    <source>
        <dbReference type="Proteomes" id="UP000887577"/>
    </source>
</evidence>
<dbReference type="Proteomes" id="UP000887577">
    <property type="component" value="Unplaced"/>
</dbReference>
<dbReference type="Gene3D" id="3.40.720.10">
    <property type="entry name" value="Alkaline Phosphatase, subunit A"/>
    <property type="match status" value="1"/>
</dbReference>
<organism evidence="1 2">
    <name type="scientific">Panagrolaimus superbus</name>
    <dbReference type="NCBI Taxonomy" id="310955"/>
    <lineage>
        <taxon>Eukaryota</taxon>
        <taxon>Metazoa</taxon>
        <taxon>Ecdysozoa</taxon>
        <taxon>Nematoda</taxon>
        <taxon>Chromadorea</taxon>
        <taxon>Rhabditida</taxon>
        <taxon>Tylenchina</taxon>
        <taxon>Panagrolaimomorpha</taxon>
        <taxon>Panagrolaimoidea</taxon>
        <taxon>Panagrolaimidae</taxon>
        <taxon>Panagrolaimus</taxon>
    </lineage>
</organism>
<protein>
    <submittedName>
        <fullName evidence="2">Uncharacterized protein</fullName>
    </submittedName>
</protein>
<dbReference type="GO" id="GO:0005615">
    <property type="term" value="C:extracellular space"/>
    <property type="evidence" value="ECO:0007669"/>
    <property type="project" value="TreeGrafter"/>
</dbReference>
<sequence>MAFRRSLPKTVEYLEKKMGAIVLNGYNIVGDGTPQAYIPILTGKIETELPLTRKRYKNANFVDIYPFIWKNFSDNGYVTMYGEDCANIGTFTYRLKGFKDQPTDHYARTFFLLSEKHFPTYQCFGSETQFTAWIRYCKEFMEKYPKETPKFSVMHHSALSHDDISLVKVVDDDLKAHFEELFEGGYLDNSVVFVGADHGHRFSVLRETQQGQMEERLPFMSVFLPESFKSKPEGQKVYQNLKANADRLTSPFDIHETFLDILSLSDDLDTVQSAANRGLSLFRPIPETRTCDQAGIEAHWCTCLQWQKANASVATELATAVIQTINSYTEDERKLCAPLRLQTVVDSKELVPDEKVMKYGGIKDKDGFVPKFSGNATVTYATYMITFTTLPGNAKYEATVQYDSKAQEVTVDMLTISHVNKYGDAPHCIIDKNYFLATYCVCYDKIGVNVYKQSIFLKRAT</sequence>